<dbReference type="EMBL" id="JAOAOG010000001">
    <property type="protein sequence ID" value="KAJ6255763.1"/>
    <property type="molecule type" value="Genomic_DNA"/>
</dbReference>
<feature type="chain" id="PRO_5046110222" evidence="1">
    <location>
        <begin position="22"/>
        <end position="175"/>
    </location>
</feature>
<protein>
    <submittedName>
        <fullName evidence="2">Uncharacterized protein</fullName>
    </submittedName>
</protein>
<accession>A0ABQ8ZG75</accession>
<proteinExistence type="predicted"/>
<evidence type="ECO:0000313" key="2">
    <source>
        <dbReference type="EMBL" id="KAJ6255763.1"/>
    </source>
</evidence>
<evidence type="ECO:0000313" key="3">
    <source>
        <dbReference type="Proteomes" id="UP001150062"/>
    </source>
</evidence>
<comment type="caution">
    <text evidence="2">The sequence shown here is derived from an EMBL/GenBank/DDBJ whole genome shotgun (WGS) entry which is preliminary data.</text>
</comment>
<reference evidence="2" key="1">
    <citation type="submission" date="2022-08" db="EMBL/GenBank/DDBJ databases">
        <title>Novel sulfate-reducing endosymbionts in the free-living metamonad Anaeramoeba.</title>
        <authorList>
            <person name="Jerlstrom-Hultqvist J."/>
            <person name="Cepicka I."/>
            <person name="Gallot-Lavallee L."/>
            <person name="Salas-Leiva D."/>
            <person name="Curtis B.A."/>
            <person name="Zahonova K."/>
            <person name="Pipaliya S."/>
            <person name="Dacks J."/>
            <person name="Roger A.J."/>
        </authorList>
    </citation>
    <scope>NUCLEOTIDE SEQUENCE</scope>
    <source>
        <strain evidence="2">Schooner1</strain>
    </source>
</reference>
<organism evidence="2 3">
    <name type="scientific">Anaeramoeba flamelloides</name>
    <dbReference type="NCBI Taxonomy" id="1746091"/>
    <lineage>
        <taxon>Eukaryota</taxon>
        <taxon>Metamonada</taxon>
        <taxon>Anaeramoebidae</taxon>
        <taxon>Anaeramoeba</taxon>
    </lineage>
</organism>
<name>A0ABQ8ZG75_9EUKA</name>
<keyword evidence="1" id="KW-0732">Signal</keyword>
<gene>
    <name evidence="2" type="ORF">M0813_11084</name>
</gene>
<evidence type="ECO:0000256" key="1">
    <source>
        <dbReference type="SAM" id="SignalP"/>
    </source>
</evidence>
<sequence>MQISKLLLFLSLFLFVPLCITTCVCPYDNCKWYTGSESDCLCWCNNNVNKFETTKLNCSYKAWGDRWDGYCRLCDSSKSPKESLKMLPVKFPIYSEICPNDNCMEGFGGTKEQCEAYCKKESNWFINNTVSKIQYIAPSKEVNGYCYCEGWFDPCNMPESVETNNPKFKKINSQI</sequence>
<dbReference type="Proteomes" id="UP001150062">
    <property type="component" value="Unassembled WGS sequence"/>
</dbReference>
<feature type="signal peptide" evidence="1">
    <location>
        <begin position="1"/>
        <end position="21"/>
    </location>
</feature>
<keyword evidence="3" id="KW-1185">Reference proteome</keyword>